<evidence type="ECO:0000313" key="3">
    <source>
        <dbReference type="Proteomes" id="UP000004318"/>
    </source>
</evidence>
<feature type="signal peptide" evidence="1">
    <location>
        <begin position="1"/>
        <end position="21"/>
    </location>
</feature>
<feature type="chain" id="PRO_5002660183" evidence="1">
    <location>
        <begin position="22"/>
        <end position="279"/>
    </location>
</feature>
<gene>
    <name evidence="2" type="ORF">OB2597_02842</name>
</gene>
<comment type="caution">
    <text evidence="2">The sequence shown here is derived from an EMBL/GenBank/DDBJ whole genome shotgun (WGS) entry which is preliminary data.</text>
</comment>
<sequence length="279" mass="31017">MLRGLLLALCLAAMPALPAAARTDAPPVATQEDRERLWSALGLGEALEIMRDEGRAMSRDIAMDYLADRADGSWTRTVARIYDPEAMSDVMRAAFFSDMEDADPQPMLSFFESRLGQRIVALEMTARRAFLDSDTEEAARDLVREGAVPEDRIALIDEFIAVNDLVALNTSGSMNTNVAFLSGLSQAELFAMSEQEILDRVWSDAEGNRADTEEWLRAYLATAYRPLADDEIRAYIDFSRTEAGQRLNRALFAGFGEMYVQQYHALGLAVARQLTAKDI</sequence>
<proteinExistence type="predicted"/>
<reference evidence="2 3" key="1">
    <citation type="journal article" date="2010" name="J. Bacteriol.">
        <title>Genome sequences of Oceanicola granulosus HTCC2516(T) and Oceanicola batsensis HTCC2597(TDelta).</title>
        <authorList>
            <person name="Thrash J.C."/>
            <person name="Cho J.C."/>
            <person name="Vergin K.L."/>
            <person name="Giovannoni S.J."/>
        </authorList>
    </citation>
    <scope>NUCLEOTIDE SEQUENCE [LARGE SCALE GENOMIC DNA]</scope>
    <source>
        <strain evidence="3">ATCC BAA-863 / DSM 15984 / KCTC 12145 / HTCC2597</strain>
    </source>
</reference>
<evidence type="ECO:0000256" key="1">
    <source>
        <dbReference type="SAM" id="SignalP"/>
    </source>
</evidence>
<dbReference type="OrthoDB" id="7841298at2"/>
<protein>
    <submittedName>
        <fullName evidence="2">Uncharacterized protein</fullName>
    </submittedName>
</protein>
<keyword evidence="3" id="KW-1185">Reference proteome</keyword>
<organism evidence="2 3">
    <name type="scientific">Pseudooceanicola batsensis (strain ATCC BAA-863 / DSM 15984 / KCTC 12145 / HTCC2597)</name>
    <name type="common">Oceanicola batsensis</name>
    <dbReference type="NCBI Taxonomy" id="252305"/>
    <lineage>
        <taxon>Bacteria</taxon>
        <taxon>Pseudomonadati</taxon>
        <taxon>Pseudomonadota</taxon>
        <taxon>Alphaproteobacteria</taxon>
        <taxon>Rhodobacterales</taxon>
        <taxon>Paracoccaceae</taxon>
        <taxon>Pseudooceanicola</taxon>
    </lineage>
</organism>
<accession>A3TXG2</accession>
<evidence type="ECO:0000313" key="2">
    <source>
        <dbReference type="EMBL" id="EAQ03522.1"/>
    </source>
</evidence>
<dbReference type="Proteomes" id="UP000004318">
    <property type="component" value="Unassembled WGS sequence"/>
</dbReference>
<dbReference type="EMBL" id="AAMO01000004">
    <property type="protein sequence ID" value="EAQ03522.1"/>
    <property type="molecule type" value="Genomic_DNA"/>
</dbReference>
<dbReference type="eggNOG" id="ENOG5033F44">
    <property type="taxonomic scope" value="Bacteria"/>
</dbReference>
<dbReference type="RefSeq" id="WP_009804822.1">
    <property type="nucleotide sequence ID" value="NZ_CH724131.1"/>
</dbReference>
<dbReference type="AlphaFoldDB" id="A3TXG2"/>
<name>A3TXG2_PSEBH</name>
<dbReference type="HOGENOM" id="CLU_075051_0_0_5"/>
<dbReference type="STRING" id="252305.OB2597_02842"/>
<keyword evidence="1" id="KW-0732">Signal</keyword>